<dbReference type="EMBL" id="MDYP01000030">
    <property type="protein sequence ID" value="OQE04708.1"/>
    <property type="molecule type" value="Genomic_DNA"/>
</dbReference>
<accession>A0A1V6RT08</accession>
<organism evidence="1 2">
    <name type="scientific">Penicillium vulpinum</name>
    <dbReference type="NCBI Taxonomy" id="29845"/>
    <lineage>
        <taxon>Eukaryota</taxon>
        <taxon>Fungi</taxon>
        <taxon>Dikarya</taxon>
        <taxon>Ascomycota</taxon>
        <taxon>Pezizomycotina</taxon>
        <taxon>Eurotiomycetes</taxon>
        <taxon>Eurotiomycetidae</taxon>
        <taxon>Eurotiales</taxon>
        <taxon>Aspergillaceae</taxon>
        <taxon>Penicillium</taxon>
    </lineage>
</organism>
<protein>
    <submittedName>
        <fullName evidence="1">Uncharacterized protein</fullName>
    </submittedName>
</protein>
<evidence type="ECO:0000313" key="2">
    <source>
        <dbReference type="Proteomes" id="UP000191518"/>
    </source>
</evidence>
<evidence type="ECO:0000313" key="1">
    <source>
        <dbReference type="EMBL" id="OQE04708.1"/>
    </source>
</evidence>
<dbReference type="AlphaFoldDB" id="A0A1V6RT08"/>
<keyword evidence="2" id="KW-1185">Reference proteome</keyword>
<sequence>MSSARLPRPNRPVRTTRQLNQIAFWASRANTFVSLNGDAPP</sequence>
<dbReference type="Proteomes" id="UP000191518">
    <property type="component" value="Unassembled WGS sequence"/>
</dbReference>
<name>A0A1V6RT08_9EURO</name>
<proteinExistence type="predicted"/>
<gene>
    <name evidence="1" type="ORF">PENVUL_c030G00461</name>
</gene>
<reference evidence="2" key="1">
    <citation type="journal article" date="2017" name="Nat. Microbiol.">
        <title>Global analysis of biosynthetic gene clusters reveals vast potential of secondary metabolite production in Penicillium species.</title>
        <authorList>
            <person name="Nielsen J.C."/>
            <person name="Grijseels S."/>
            <person name="Prigent S."/>
            <person name="Ji B."/>
            <person name="Dainat J."/>
            <person name="Nielsen K.F."/>
            <person name="Frisvad J.C."/>
            <person name="Workman M."/>
            <person name="Nielsen J."/>
        </authorList>
    </citation>
    <scope>NUCLEOTIDE SEQUENCE [LARGE SCALE GENOMIC DNA]</scope>
    <source>
        <strain evidence="2">IBT 29486</strain>
    </source>
</reference>
<comment type="caution">
    <text evidence="1">The sequence shown here is derived from an EMBL/GenBank/DDBJ whole genome shotgun (WGS) entry which is preliminary data.</text>
</comment>